<evidence type="ECO:0000256" key="1">
    <source>
        <dbReference type="ARBA" id="ARBA00012552"/>
    </source>
</evidence>
<feature type="compositionally biased region" description="Gly residues" evidence="8">
    <location>
        <begin position="11"/>
        <end position="55"/>
    </location>
</feature>
<evidence type="ECO:0000256" key="8">
    <source>
        <dbReference type="SAM" id="MobiDB-lite"/>
    </source>
</evidence>
<dbReference type="Pfam" id="PF00271">
    <property type="entry name" value="Helicase_C"/>
    <property type="match status" value="2"/>
</dbReference>
<dbReference type="InterPro" id="IPR001650">
    <property type="entry name" value="Helicase_C-like"/>
</dbReference>
<dbReference type="SUPFAM" id="SSF52540">
    <property type="entry name" value="P-loop containing nucleoside triphosphate hydrolases"/>
    <property type="match status" value="3"/>
</dbReference>
<keyword evidence="4 7" id="KW-0347">Helicase</keyword>
<feature type="domain" description="Helicase C-terminal" evidence="10">
    <location>
        <begin position="346"/>
        <end position="569"/>
    </location>
</feature>
<comment type="similarity">
    <text evidence="7">Belongs to the DEAD box helicase family.</text>
</comment>
<dbReference type="GO" id="GO:0043186">
    <property type="term" value="C:P granule"/>
    <property type="evidence" value="ECO:0007669"/>
    <property type="project" value="UniProtKB-ARBA"/>
</dbReference>
<keyword evidence="5 7" id="KW-0067">ATP-binding</keyword>
<feature type="domain" description="Helicase ATP-binding" evidence="9">
    <location>
        <begin position="159"/>
        <end position="334"/>
    </location>
</feature>
<dbReference type="InterPro" id="IPR014001">
    <property type="entry name" value="Helicase_ATP-bd"/>
</dbReference>
<dbReference type="PANTHER" id="PTHR47958">
    <property type="entry name" value="ATP-DEPENDENT RNA HELICASE DBP3"/>
    <property type="match status" value="1"/>
</dbReference>
<dbReference type="GO" id="GO:0016787">
    <property type="term" value="F:hydrolase activity"/>
    <property type="evidence" value="ECO:0007669"/>
    <property type="project" value="UniProtKB-KW"/>
</dbReference>
<feature type="compositionally biased region" description="Basic and acidic residues" evidence="8">
    <location>
        <begin position="1"/>
        <end position="10"/>
    </location>
</feature>
<keyword evidence="3 7" id="KW-0378">Hydrolase</keyword>
<dbReference type="SMART" id="SM00487">
    <property type="entry name" value="DEXDc"/>
    <property type="match status" value="1"/>
</dbReference>
<dbReference type="Gene3D" id="3.40.50.300">
    <property type="entry name" value="P-loop containing nucleotide triphosphate hydrolases"/>
    <property type="match status" value="2"/>
</dbReference>
<dbReference type="WBParaSite" id="nOo.2.0.1.t06404-RA">
    <property type="protein sequence ID" value="nOo.2.0.1.t06404-RA"/>
    <property type="gene ID" value="nOo.2.0.1.g06404"/>
</dbReference>
<evidence type="ECO:0000313" key="13">
    <source>
        <dbReference type="WBParaSite" id="nOo.2.0.1.t06404-RA"/>
    </source>
</evidence>
<dbReference type="EC" id="3.6.4.13" evidence="1"/>
<sequence length="613" mass="68098">MNRGSGRDKFGGGGNRSFGSRGGGGNSNRGGMGGRGGPRSFGGRGSGAGSGGRFGSGFSDRKYDFGNRGASGGNSLRPVDWSRENLRPFEKDFYQEHSAVTRREQVEIDKWFTDYQVTVEGNDLPRPVFDFKEAGFPQVITDMLFANFQKPTVIQSISWPIALSGRDMVSIAKTGSGKTFAFILPAIVHTMGQPPRGHQKSPSVLVLLPTRELAQQVEEVAKDYCRATDLSITCLFGGAPKAAQARDLERGVDIIIATPGRLMDFLEVGKTDLRRCTYLVLDEADRMLDMGFEPQIRKVVSQIRPDRQTLMFSATWPKDVRKLAMDFLTDAAHLNVGSLELSANHNITQIVEIIDESNKQQRLMSILSEIMNKEDCKTIIFVETKRKADDLTRWMRRDGWPALCIHGDKGQSERDWALSEFRSGKTPILLATDVAARGLVWASQNLEAGPPVAHANSSTRDLFVMDSAATRHSFLNLITKTHRLLPKISGHIEHWGAYLDVDDIKYVINFDYSNNSEDYVHRIGRTGRRDKTGIAYTFFTYANAPKAKDLIKVLEEANQNIPPELHQMAKDNFSGGRGRYGGGYKRSYGGSGGDFGKRPRYDAPTRISYNDGW</sequence>
<dbReference type="CDD" id="cd17966">
    <property type="entry name" value="DEADc_DDX5_DDX17"/>
    <property type="match status" value="1"/>
</dbReference>
<proteinExistence type="inferred from homology"/>
<dbReference type="PROSITE" id="PS00039">
    <property type="entry name" value="DEAD_ATP_HELICASE"/>
    <property type="match status" value="1"/>
</dbReference>
<dbReference type="STRING" id="42157.A0A182EEA0"/>
<feature type="region of interest" description="Disordered" evidence="8">
    <location>
        <begin position="1"/>
        <end position="55"/>
    </location>
</feature>
<dbReference type="GO" id="GO:0003724">
    <property type="term" value="F:RNA helicase activity"/>
    <property type="evidence" value="ECO:0007669"/>
    <property type="project" value="UniProtKB-EC"/>
</dbReference>
<reference evidence="11 12" key="2">
    <citation type="submission" date="2018-08" db="EMBL/GenBank/DDBJ databases">
        <authorList>
            <person name="Laetsch R D."/>
            <person name="Stevens L."/>
            <person name="Kumar S."/>
            <person name="Blaxter L. M."/>
        </authorList>
    </citation>
    <scope>NUCLEOTIDE SEQUENCE [LARGE SCALE GENOMIC DNA]</scope>
</reference>
<evidence type="ECO:0000256" key="2">
    <source>
        <dbReference type="ARBA" id="ARBA00022741"/>
    </source>
</evidence>
<name>A0A182EEA0_ONCOC</name>
<keyword evidence="2 7" id="KW-0547">Nucleotide-binding</keyword>
<evidence type="ECO:0000256" key="3">
    <source>
        <dbReference type="ARBA" id="ARBA00022801"/>
    </source>
</evidence>
<dbReference type="OrthoDB" id="196131at2759"/>
<evidence type="ECO:0000313" key="12">
    <source>
        <dbReference type="Proteomes" id="UP000271087"/>
    </source>
</evidence>
<dbReference type="GO" id="GO:0003676">
    <property type="term" value="F:nucleic acid binding"/>
    <property type="evidence" value="ECO:0007669"/>
    <property type="project" value="InterPro"/>
</dbReference>
<evidence type="ECO:0000256" key="6">
    <source>
        <dbReference type="ARBA" id="ARBA00047984"/>
    </source>
</evidence>
<evidence type="ECO:0000256" key="5">
    <source>
        <dbReference type="ARBA" id="ARBA00022840"/>
    </source>
</evidence>
<dbReference type="SMART" id="SM00490">
    <property type="entry name" value="HELICc"/>
    <property type="match status" value="1"/>
</dbReference>
<gene>
    <name evidence="11" type="ORF">NOO_LOCUS6404</name>
</gene>
<reference evidence="13" key="1">
    <citation type="submission" date="2016-06" db="UniProtKB">
        <authorList>
            <consortium name="WormBaseParasite"/>
        </authorList>
    </citation>
    <scope>IDENTIFICATION</scope>
</reference>
<dbReference type="Pfam" id="PF00270">
    <property type="entry name" value="DEAD"/>
    <property type="match status" value="1"/>
</dbReference>
<evidence type="ECO:0000259" key="10">
    <source>
        <dbReference type="PROSITE" id="PS51194"/>
    </source>
</evidence>
<dbReference type="CDD" id="cd18787">
    <property type="entry name" value="SF2_C_DEAD"/>
    <property type="match status" value="1"/>
</dbReference>
<dbReference type="PROSITE" id="PS51194">
    <property type="entry name" value="HELICASE_CTER"/>
    <property type="match status" value="1"/>
</dbReference>
<dbReference type="InterPro" id="IPR011545">
    <property type="entry name" value="DEAD/DEAH_box_helicase_dom"/>
</dbReference>
<dbReference type="InterPro" id="IPR027417">
    <property type="entry name" value="P-loop_NTPase"/>
</dbReference>
<evidence type="ECO:0000256" key="4">
    <source>
        <dbReference type="ARBA" id="ARBA00022806"/>
    </source>
</evidence>
<accession>A0A182EEA0</accession>
<comment type="catalytic activity">
    <reaction evidence="6">
        <text>ATP + H2O = ADP + phosphate + H(+)</text>
        <dbReference type="Rhea" id="RHEA:13065"/>
        <dbReference type="ChEBI" id="CHEBI:15377"/>
        <dbReference type="ChEBI" id="CHEBI:15378"/>
        <dbReference type="ChEBI" id="CHEBI:30616"/>
        <dbReference type="ChEBI" id="CHEBI:43474"/>
        <dbReference type="ChEBI" id="CHEBI:456216"/>
        <dbReference type="EC" id="3.6.4.13"/>
    </reaction>
</comment>
<protein>
    <recommendedName>
        <fullName evidence="1">RNA helicase</fullName>
        <ecNumber evidence="1">3.6.4.13</ecNumber>
    </recommendedName>
</protein>
<organism evidence="13">
    <name type="scientific">Onchocerca ochengi</name>
    <name type="common">Filarial nematode worm</name>
    <dbReference type="NCBI Taxonomy" id="42157"/>
    <lineage>
        <taxon>Eukaryota</taxon>
        <taxon>Metazoa</taxon>
        <taxon>Ecdysozoa</taxon>
        <taxon>Nematoda</taxon>
        <taxon>Chromadorea</taxon>
        <taxon>Rhabditida</taxon>
        <taxon>Spirurina</taxon>
        <taxon>Spiruromorpha</taxon>
        <taxon>Filarioidea</taxon>
        <taxon>Onchocercidae</taxon>
        <taxon>Onchocerca</taxon>
    </lineage>
</organism>
<dbReference type="InterPro" id="IPR000629">
    <property type="entry name" value="RNA-helicase_DEAD-box_CS"/>
</dbReference>
<dbReference type="GO" id="GO:0005524">
    <property type="term" value="F:ATP binding"/>
    <property type="evidence" value="ECO:0007669"/>
    <property type="project" value="UniProtKB-KW"/>
</dbReference>
<keyword evidence="12" id="KW-1185">Reference proteome</keyword>
<evidence type="ECO:0000256" key="7">
    <source>
        <dbReference type="RuleBase" id="RU000492"/>
    </source>
</evidence>
<evidence type="ECO:0000313" key="11">
    <source>
        <dbReference type="EMBL" id="VDK82229.1"/>
    </source>
</evidence>
<dbReference type="FunFam" id="3.40.50.300:FF:000079">
    <property type="entry name" value="probable ATP-dependent RNA helicase DDX17"/>
    <property type="match status" value="1"/>
</dbReference>
<dbReference type="PROSITE" id="PS51192">
    <property type="entry name" value="HELICASE_ATP_BIND_1"/>
    <property type="match status" value="1"/>
</dbReference>
<dbReference type="AlphaFoldDB" id="A0A182EEA0"/>
<evidence type="ECO:0000259" key="9">
    <source>
        <dbReference type="PROSITE" id="PS51192"/>
    </source>
</evidence>
<dbReference type="Proteomes" id="UP000271087">
    <property type="component" value="Unassembled WGS sequence"/>
</dbReference>
<dbReference type="EMBL" id="UYRW01001975">
    <property type="protein sequence ID" value="VDK82229.1"/>
    <property type="molecule type" value="Genomic_DNA"/>
</dbReference>